<dbReference type="PIRSF" id="PIRSF005859">
    <property type="entry name" value="PBR"/>
    <property type="match status" value="1"/>
</dbReference>
<dbReference type="InterPro" id="IPR038330">
    <property type="entry name" value="TspO/MBR-related_sf"/>
</dbReference>
<evidence type="ECO:0000256" key="3">
    <source>
        <dbReference type="ARBA" id="ARBA00022692"/>
    </source>
</evidence>
<keyword evidence="4 6" id="KW-1133">Transmembrane helix</keyword>
<sequence>MRLRLPIVTALVVLLLGLASGWLSGSGAGNAWFDALAKPGFMPPGWAFPVAWTTLYLMIGTAFGLILETRHPLRSRAILLFVAQLLLNYAWSPVFFALHQPLRALAIIVLMVILTALTALDFHRIRPLAAWLLLPYLAWLIFAATLNGAIVALNPA</sequence>
<evidence type="ECO:0000313" key="8">
    <source>
        <dbReference type="Proteomes" id="UP001169764"/>
    </source>
</evidence>
<dbReference type="Pfam" id="PF03073">
    <property type="entry name" value="TspO_MBR"/>
    <property type="match status" value="1"/>
</dbReference>
<proteinExistence type="inferred from homology"/>
<feature type="transmembrane region" description="Helical" evidence="6">
    <location>
        <begin position="45"/>
        <end position="66"/>
    </location>
</feature>
<comment type="subcellular location">
    <subcellularLocation>
        <location evidence="1">Membrane</location>
        <topology evidence="1">Multi-pass membrane protein</topology>
    </subcellularLocation>
</comment>
<keyword evidence="3 6" id="KW-0812">Transmembrane</keyword>
<evidence type="ECO:0000256" key="6">
    <source>
        <dbReference type="SAM" id="Phobius"/>
    </source>
</evidence>
<evidence type="ECO:0000256" key="1">
    <source>
        <dbReference type="ARBA" id="ARBA00004141"/>
    </source>
</evidence>
<evidence type="ECO:0000256" key="4">
    <source>
        <dbReference type="ARBA" id="ARBA00022989"/>
    </source>
</evidence>
<organism evidence="7 8">
    <name type="scientific">Sphingomonas natans</name>
    <dbReference type="NCBI Taxonomy" id="3063330"/>
    <lineage>
        <taxon>Bacteria</taxon>
        <taxon>Pseudomonadati</taxon>
        <taxon>Pseudomonadota</taxon>
        <taxon>Alphaproteobacteria</taxon>
        <taxon>Sphingomonadales</taxon>
        <taxon>Sphingomonadaceae</taxon>
        <taxon>Sphingomonas</taxon>
    </lineage>
</organism>
<evidence type="ECO:0000313" key="7">
    <source>
        <dbReference type="EMBL" id="MDO6413514.1"/>
    </source>
</evidence>
<dbReference type="Gene3D" id="1.20.1260.100">
    <property type="entry name" value="TspO/MBR protein"/>
    <property type="match status" value="1"/>
</dbReference>
<comment type="caution">
    <text evidence="7">The sequence shown here is derived from an EMBL/GenBank/DDBJ whole genome shotgun (WGS) entry which is preliminary data.</text>
</comment>
<accession>A0ABT8Y5C5</accession>
<dbReference type="PANTHER" id="PTHR10057">
    <property type="entry name" value="PERIPHERAL-TYPE BENZODIAZEPINE RECEPTOR"/>
    <property type="match status" value="1"/>
</dbReference>
<dbReference type="PANTHER" id="PTHR10057:SF0">
    <property type="entry name" value="TRANSLOCATOR PROTEIN"/>
    <property type="match status" value="1"/>
</dbReference>
<dbReference type="RefSeq" id="WP_303540039.1">
    <property type="nucleotide sequence ID" value="NZ_JAUOTP010000002.1"/>
</dbReference>
<dbReference type="CDD" id="cd15904">
    <property type="entry name" value="TSPO_MBR"/>
    <property type="match status" value="1"/>
</dbReference>
<keyword evidence="5 6" id="KW-0472">Membrane</keyword>
<feature type="transmembrane region" description="Helical" evidence="6">
    <location>
        <begin position="129"/>
        <end position="153"/>
    </location>
</feature>
<feature type="transmembrane region" description="Helical" evidence="6">
    <location>
        <begin position="78"/>
        <end position="98"/>
    </location>
</feature>
<keyword evidence="8" id="KW-1185">Reference proteome</keyword>
<feature type="transmembrane region" description="Helical" evidence="6">
    <location>
        <begin position="104"/>
        <end position="122"/>
    </location>
</feature>
<reference evidence="7" key="1">
    <citation type="submission" date="2023-07" db="EMBL/GenBank/DDBJ databases">
        <authorList>
            <person name="Kim M."/>
        </authorList>
    </citation>
    <scope>NUCLEOTIDE SEQUENCE</scope>
    <source>
        <strain evidence="7">BIUV-7</strain>
    </source>
</reference>
<dbReference type="EMBL" id="JAUOTP010000002">
    <property type="protein sequence ID" value="MDO6413514.1"/>
    <property type="molecule type" value="Genomic_DNA"/>
</dbReference>
<evidence type="ECO:0000256" key="5">
    <source>
        <dbReference type="ARBA" id="ARBA00023136"/>
    </source>
</evidence>
<dbReference type="InterPro" id="IPR004307">
    <property type="entry name" value="TspO_MBR"/>
</dbReference>
<evidence type="ECO:0000256" key="2">
    <source>
        <dbReference type="ARBA" id="ARBA00007524"/>
    </source>
</evidence>
<comment type="similarity">
    <text evidence="2">Belongs to the TspO/BZRP family.</text>
</comment>
<dbReference type="Proteomes" id="UP001169764">
    <property type="component" value="Unassembled WGS sequence"/>
</dbReference>
<protein>
    <submittedName>
        <fullName evidence="7">TspO/MBR family protein</fullName>
    </submittedName>
</protein>
<name>A0ABT8Y5C5_9SPHN</name>
<gene>
    <name evidence="7" type="ORF">Q4F19_03880</name>
</gene>